<evidence type="ECO:0000256" key="2">
    <source>
        <dbReference type="SAM" id="Phobius"/>
    </source>
</evidence>
<accession>R0MJZ5</accession>
<dbReference type="HOGENOM" id="CLU_1461733_0_0_1"/>
<evidence type="ECO:0000313" key="4">
    <source>
        <dbReference type="Proteomes" id="UP000016927"/>
    </source>
</evidence>
<dbReference type="Proteomes" id="UP000016927">
    <property type="component" value="Unassembled WGS sequence"/>
</dbReference>
<proteinExistence type="predicted"/>
<organism evidence="3 4">
    <name type="scientific">Nosema bombycis (strain CQ1 / CVCC 102059)</name>
    <name type="common">Microsporidian parasite</name>
    <name type="synonym">Pebrine of silkworm</name>
    <dbReference type="NCBI Taxonomy" id="578461"/>
    <lineage>
        <taxon>Eukaryota</taxon>
        <taxon>Fungi</taxon>
        <taxon>Fungi incertae sedis</taxon>
        <taxon>Microsporidia</taxon>
        <taxon>Nosematidae</taxon>
        <taxon>Nosema</taxon>
    </lineage>
</organism>
<gene>
    <name evidence="3" type="ORF">NBO_174g0001</name>
</gene>
<dbReference type="AlphaFoldDB" id="R0MJZ5"/>
<evidence type="ECO:0000256" key="1">
    <source>
        <dbReference type="SAM" id="MobiDB-lite"/>
    </source>
</evidence>
<keyword evidence="4" id="KW-1185">Reference proteome</keyword>
<evidence type="ECO:0000313" key="3">
    <source>
        <dbReference type="EMBL" id="EOB13113.1"/>
    </source>
</evidence>
<keyword evidence="2" id="KW-0812">Transmembrane</keyword>
<reference evidence="3 4" key="1">
    <citation type="journal article" date="2013" name="BMC Genomics">
        <title>Comparative genomics of parasitic silkworm microsporidia reveal an association between genome expansion and host adaptation.</title>
        <authorList>
            <person name="Pan G."/>
            <person name="Xu J."/>
            <person name="Li T."/>
            <person name="Xia Q."/>
            <person name="Liu S.L."/>
            <person name="Zhang G."/>
            <person name="Li S."/>
            <person name="Li C."/>
            <person name="Liu H."/>
            <person name="Yang L."/>
            <person name="Liu T."/>
            <person name="Zhang X."/>
            <person name="Wu Z."/>
            <person name="Fan W."/>
            <person name="Dang X."/>
            <person name="Xiang H."/>
            <person name="Tao M."/>
            <person name="Li Y."/>
            <person name="Hu J."/>
            <person name="Li Z."/>
            <person name="Lin L."/>
            <person name="Luo J."/>
            <person name="Geng L."/>
            <person name="Wang L."/>
            <person name="Long M."/>
            <person name="Wan Y."/>
            <person name="He N."/>
            <person name="Zhang Z."/>
            <person name="Lu C."/>
            <person name="Keeling P.J."/>
            <person name="Wang J."/>
            <person name="Xiang Z."/>
            <person name="Zhou Z."/>
        </authorList>
    </citation>
    <scope>NUCLEOTIDE SEQUENCE [LARGE SCALE GENOMIC DNA]</scope>
    <source>
        <strain evidence="4">CQ1 / CVCC 102059</strain>
    </source>
</reference>
<dbReference type="VEuPathDB" id="MicrosporidiaDB:NBO_174g0001"/>
<protein>
    <submittedName>
        <fullName evidence="3">Uncharacterized protein</fullName>
    </submittedName>
</protein>
<dbReference type="EMBL" id="KB909082">
    <property type="protein sequence ID" value="EOB13113.1"/>
    <property type="molecule type" value="Genomic_DNA"/>
</dbReference>
<feature type="region of interest" description="Disordered" evidence="1">
    <location>
        <begin position="1"/>
        <end position="44"/>
    </location>
</feature>
<name>R0MJZ5_NOSB1</name>
<sequence>MAHNSSNKSDNSRKLATKGDMGPRSTFDDHKDGKNDKRPVKKQDTYASSYCSALKGENSKSKITKRCNSNVEDFGGNLNDFENYENRYSRADNTKDGSSRNNKDFYISKTSPLVNYSPNTVEVEGTSMYNTGLMGIVLILFLVCAIVACFIGGLIGLFRACIIRPNKEDEQEEKIMFSKDFEYKV</sequence>
<feature type="compositionally biased region" description="Basic and acidic residues" evidence="1">
    <location>
        <begin position="26"/>
        <end position="44"/>
    </location>
</feature>
<keyword evidence="2" id="KW-1133">Transmembrane helix</keyword>
<feature type="transmembrane region" description="Helical" evidence="2">
    <location>
        <begin position="133"/>
        <end position="158"/>
    </location>
</feature>
<keyword evidence="2" id="KW-0472">Membrane</keyword>